<dbReference type="InterPro" id="IPR055769">
    <property type="entry name" value="DUF7345"/>
</dbReference>
<keyword evidence="2" id="KW-1133">Transmembrane helix</keyword>
<evidence type="ECO:0000256" key="1">
    <source>
        <dbReference type="SAM" id="MobiDB-lite"/>
    </source>
</evidence>
<keyword evidence="2" id="KW-0812">Transmembrane</keyword>
<dbReference type="Proteomes" id="UP001500837">
    <property type="component" value="Unassembled WGS sequence"/>
</dbReference>
<feature type="compositionally biased region" description="Low complexity" evidence="1">
    <location>
        <begin position="250"/>
        <end position="266"/>
    </location>
</feature>
<dbReference type="Pfam" id="PF24034">
    <property type="entry name" value="DUF7343"/>
    <property type="match status" value="1"/>
</dbReference>
<dbReference type="AlphaFoldDB" id="A0AAV3SB15"/>
<feature type="compositionally biased region" description="Basic and acidic residues" evidence="1">
    <location>
        <begin position="269"/>
        <end position="279"/>
    </location>
</feature>
<proteinExistence type="predicted"/>
<feature type="compositionally biased region" description="Low complexity" evidence="1">
    <location>
        <begin position="282"/>
        <end position="291"/>
    </location>
</feature>
<dbReference type="InterPro" id="IPR055767">
    <property type="entry name" value="DUF7343"/>
</dbReference>
<feature type="region of interest" description="Disordered" evidence="1">
    <location>
        <begin position="187"/>
        <end position="206"/>
    </location>
</feature>
<gene>
    <name evidence="5" type="ORF">GCM10009066_24350</name>
</gene>
<keyword evidence="6" id="KW-1185">Reference proteome</keyword>
<name>A0AAV3SB15_9EURY</name>
<feature type="transmembrane region" description="Helical" evidence="2">
    <location>
        <begin position="207"/>
        <end position="226"/>
    </location>
</feature>
<sequence length="381" mass="40384">MPASTNSVSGVDPDSVALDVALTADGDAVWTVTYRKQLNSGNETDAFRQLREDIEANPGNYTTDFGAQMRRVAGEAQNRSGREMAVRNVTVNARIQQFGNTYGIITYRFRWTSFAATQGEHIRAGPAVADLFLDSETSLTISWPDGYAAEQVAPTPTGRSENAVTWTGRLDFGVEEPLVVVAPMASATTTGSDTEPAAGSEATPGSWLPVVGVGIVLAAIGVWLVVGRRRFESDDGDGSGVDGSSEDDPTTPADGDGATPTAGTGDADVESKRSEKGDSESSEPTESTVEPESSDAESAGDGTETVADVPEELLSNEERVLSLIEEHGGRMKQQQVVSELGWTEAKTSQVVSGLREDDELESFRIGRENVLTLPDEDDTGI</sequence>
<feature type="domain" description="DUF7343" evidence="3">
    <location>
        <begin position="313"/>
        <end position="374"/>
    </location>
</feature>
<evidence type="ECO:0000256" key="2">
    <source>
        <dbReference type="SAM" id="Phobius"/>
    </source>
</evidence>
<evidence type="ECO:0000313" key="5">
    <source>
        <dbReference type="EMBL" id="GAA0310106.1"/>
    </source>
</evidence>
<comment type="caution">
    <text evidence="5">The sequence shown here is derived from an EMBL/GenBank/DDBJ whole genome shotgun (WGS) entry which is preliminary data.</text>
</comment>
<feature type="domain" description="DUF7345" evidence="4">
    <location>
        <begin position="20"/>
        <end position="147"/>
    </location>
</feature>
<reference evidence="5 6" key="1">
    <citation type="journal article" date="2019" name="Int. J. Syst. Evol. Microbiol.">
        <title>The Global Catalogue of Microorganisms (GCM) 10K type strain sequencing project: providing services to taxonomists for standard genome sequencing and annotation.</title>
        <authorList>
            <consortium name="The Broad Institute Genomics Platform"/>
            <consortium name="The Broad Institute Genome Sequencing Center for Infectious Disease"/>
            <person name="Wu L."/>
            <person name="Ma J."/>
        </authorList>
    </citation>
    <scope>NUCLEOTIDE SEQUENCE [LARGE SCALE GENOMIC DNA]</scope>
    <source>
        <strain evidence="5 6">JCM 16330</strain>
    </source>
</reference>
<organism evidence="5 6">
    <name type="scientific">Halarchaeum salinum</name>
    <dbReference type="NCBI Taxonomy" id="489912"/>
    <lineage>
        <taxon>Archaea</taxon>
        <taxon>Methanobacteriati</taxon>
        <taxon>Methanobacteriota</taxon>
        <taxon>Stenosarchaea group</taxon>
        <taxon>Halobacteria</taxon>
        <taxon>Halobacteriales</taxon>
        <taxon>Halobacteriaceae</taxon>
    </lineage>
</organism>
<protein>
    <recommendedName>
        <fullName evidence="7">DUF4897 domain-containing protein</fullName>
    </recommendedName>
</protein>
<evidence type="ECO:0000313" key="6">
    <source>
        <dbReference type="Proteomes" id="UP001500837"/>
    </source>
</evidence>
<dbReference type="RefSeq" id="WP_343749343.1">
    <property type="nucleotide sequence ID" value="NZ_BAAABL010000078.1"/>
</dbReference>
<evidence type="ECO:0000259" key="3">
    <source>
        <dbReference type="Pfam" id="PF24034"/>
    </source>
</evidence>
<dbReference type="EMBL" id="BAAABL010000078">
    <property type="protein sequence ID" value="GAA0310106.1"/>
    <property type="molecule type" value="Genomic_DNA"/>
</dbReference>
<dbReference type="Pfam" id="PF24036">
    <property type="entry name" value="DUF7345"/>
    <property type="match status" value="1"/>
</dbReference>
<evidence type="ECO:0008006" key="7">
    <source>
        <dbReference type="Google" id="ProtNLM"/>
    </source>
</evidence>
<keyword evidence="2" id="KW-0472">Membrane</keyword>
<evidence type="ECO:0000259" key="4">
    <source>
        <dbReference type="Pfam" id="PF24036"/>
    </source>
</evidence>
<feature type="region of interest" description="Disordered" evidence="1">
    <location>
        <begin position="231"/>
        <end position="314"/>
    </location>
</feature>
<accession>A0AAV3SB15</accession>